<dbReference type="InParanoid" id="A0A1X7UR40"/>
<dbReference type="AlphaFoldDB" id="A0A1X7UR40"/>
<protein>
    <submittedName>
        <fullName evidence="1">Uncharacterized protein</fullName>
    </submittedName>
</protein>
<proteinExistence type="predicted"/>
<name>A0A1X7UR40_AMPQE</name>
<organism evidence="1">
    <name type="scientific">Amphimedon queenslandica</name>
    <name type="common">Sponge</name>
    <dbReference type="NCBI Taxonomy" id="400682"/>
    <lineage>
        <taxon>Eukaryota</taxon>
        <taxon>Metazoa</taxon>
        <taxon>Porifera</taxon>
        <taxon>Demospongiae</taxon>
        <taxon>Heteroscleromorpha</taxon>
        <taxon>Haplosclerida</taxon>
        <taxon>Niphatidae</taxon>
        <taxon>Amphimedon</taxon>
    </lineage>
</organism>
<reference evidence="1" key="1">
    <citation type="submission" date="2017-05" db="UniProtKB">
        <authorList>
            <consortium name="EnsemblMetazoa"/>
        </authorList>
    </citation>
    <scope>IDENTIFICATION</scope>
</reference>
<evidence type="ECO:0000313" key="1">
    <source>
        <dbReference type="EnsemblMetazoa" id="Aqu2.1.30116_001"/>
    </source>
</evidence>
<accession>A0A1X7UR40</accession>
<dbReference type="EnsemblMetazoa" id="Aqu2.1.30116_001">
    <property type="protein sequence ID" value="Aqu2.1.30116_001"/>
    <property type="gene ID" value="Aqu2.1.30116"/>
</dbReference>
<sequence>SPIAIPVDANGSCYVAGIVDVSCIEIVENVTMIVILKMTILIIIDCIPIRESQPSNGNVQIGASLY</sequence>